<organism evidence="1">
    <name type="scientific">Cyanothece sp. (strain PCC 7425 / ATCC 29141)</name>
    <dbReference type="NCBI Taxonomy" id="395961"/>
    <lineage>
        <taxon>Bacteria</taxon>
        <taxon>Bacillati</taxon>
        <taxon>Cyanobacteriota</taxon>
        <taxon>Cyanophyceae</taxon>
        <taxon>Gomontiellales</taxon>
        <taxon>Cyanothecaceae</taxon>
        <taxon>Cyanothece</taxon>
    </lineage>
</organism>
<sequence length="96" mass="10822">MARIMIDEPASDRDLSKEQFLYPLSSYHGKFTPQNLAFNANLQEFAQRVSYICGLESGGKITSAQAYKEIKLLWRQLKQSKKALLDEANGEEPPAS</sequence>
<dbReference type="HOGENOM" id="CLU_163892_1_0_3"/>
<accession>B8HVD1</accession>
<reference evidence="1" key="1">
    <citation type="submission" date="2009-01" db="EMBL/GenBank/DDBJ databases">
        <title>Complete sequence of chromosome Cyanothece sp. PCC 7425.</title>
        <authorList>
            <consortium name="US DOE Joint Genome Institute"/>
            <person name="Lucas S."/>
            <person name="Copeland A."/>
            <person name="Lapidus A."/>
            <person name="Glavina del Rio T."/>
            <person name="Dalin E."/>
            <person name="Tice H."/>
            <person name="Bruce D."/>
            <person name="Goodwin L."/>
            <person name="Pitluck S."/>
            <person name="Sims D."/>
            <person name="Meineke L."/>
            <person name="Brettin T."/>
            <person name="Detter J.C."/>
            <person name="Han C."/>
            <person name="Larimer F."/>
            <person name="Land M."/>
            <person name="Hauser L."/>
            <person name="Kyrpides N."/>
            <person name="Ovchinnikova G."/>
            <person name="Liberton M."/>
            <person name="Stoeckel J."/>
            <person name="Banerjee A."/>
            <person name="Singh A."/>
            <person name="Page L."/>
            <person name="Sato H."/>
            <person name="Zhao L."/>
            <person name="Sherman L."/>
            <person name="Pakrasi H."/>
            <person name="Richardson P."/>
        </authorList>
    </citation>
    <scope>NUCLEOTIDE SEQUENCE</scope>
    <source>
        <strain evidence="1">PCC 7425</strain>
    </source>
</reference>
<evidence type="ECO:0008006" key="2">
    <source>
        <dbReference type="Google" id="ProtNLM"/>
    </source>
</evidence>
<dbReference type="Pfam" id="PF23856">
    <property type="entry name" value="DUF7219"/>
    <property type="match status" value="1"/>
</dbReference>
<dbReference type="KEGG" id="cyn:Cyan7425_2222"/>
<dbReference type="InterPro" id="IPR055643">
    <property type="entry name" value="DUF7219"/>
</dbReference>
<dbReference type="STRING" id="395961.Cyan7425_2222"/>
<gene>
    <name evidence="1" type="ordered locus">Cyan7425_2222</name>
</gene>
<dbReference type="eggNOG" id="ENOG5032Y1Q">
    <property type="taxonomic scope" value="Bacteria"/>
</dbReference>
<evidence type="ECO:0000313" key="1">
    <source>
        <dbReference type="EMBL" id="ACL44583.1"/>
    </source>
</evidence>
<name>B8HVD1_CYAP4</name>
<proteinExistence type="predicted"/>
<dbReference type="EMBL" id="CP001344">
    <property type="protein sequence ID" value="ACL44583.1"/>
    <property type="molecule type" value="Genomic_DNA"/>
</dbReference>
<protein>
    <recommendedName>
        <fullName evidence="2">Isopropylmalate/homocitrate/citramalate synthase</fullName>
    </recommendedName>
</protein>
<dbReference type="AlphaFoldDB" id="B8HVD1"/>